<dbReference type="Gene3D" id="3.30.700.10">
    <property type="entry name" value="Glycoprotein, Type 4 Pilin"/>
    <property type="match status" value="1"/>
</dbReference>
<evidence type="ECO:0000256" key="2">
    <source>
        <dbReference type="SAM" id="Phobius"/>
    </source>
</evidence>
<dbReference type="InterPro" id="IPR012902">
    <property type="entry name" value="N_methyl_site"/>
</dbReference>
<dbReference type="EMBL" id="LN899826">
    <property type="protein sequence ID" value="CUV42454.1"/>
    <property type="molecule type" value="Genomic_DNA"/>
</dbReference>
<evidence type="ECO:0000313" key="5">
    <source>
        <dbReference type="EMBL" id="CUV42454.1"/>
    </source>
</evidence>
<dbReference type="NCBIfam" id="TIGR02532">
    <property type="entry name" value="IV_pilin_GFxxxE"/>
    <property type="match status" value="1"/>
</dbReference>
<keyword evidence="2" id="KW-0812">Transmembrane</keyword>
<dbReference type="InterPro" id="IPR000983">
    <property type="entry name" value="Bac_GSPG_pilin"/>
</dbReference>
<feature type="transmembrane region" description="Helical" evidence="2">
    <location>
        <begin position="21"/>
        <end position="39"/>
    </location>
</feature>
<reference evidence="3" key="1">
    <citation type="submission" date="2015-10" db="EMBL/GenBank/DDBJ databases">
        <authorList>
            <person name="Gilbert D.G."/>
        </authorList>
    </citation>
    <scope>NUCLEOTIDE SEQUENCE</scope>
    <source>
        <strain evidence="3">Phyl III-seqv23</strain>
    </source>
</reference>
<sequence>MASKLACQRARSARGFTLIELMIVAAIVAILAVLAYPSYVQYVVRSNRAAAESFMQEVAAAQERFLLDNRAYAPDLATLQYASSVPASVASNYQFSFTAVTTAPPAYTLNATPTGSQSSSDAACGTLGLSNTGSKTASGGASNCWK</sequence>
<dbReference type="PRINTS" id="PR00813">
    <property type="entry name" value="BCTERIALGSPG"/>
</dbReference>
<organism evidence="3">
    <name type="scientific">Ralstonia solanacearum</name>
    <name type="common">Pseudomonas solanacearum</name>
    <dbReference type="NCBI Taxonomy" id="305"/>
    <lineage>
        <taxon>Bacteria</taxon>
        <taxon>Pseudomonadati</taxon>
        <taxon>Pseudomonadota</taxon>
        <taxon>Betaproteobacteria</taxon>
        <taxon>Burkholderiales</taxon>
        <taxon>Burkholderiaceae</taxon>
        <taxon>Ralstonia</taxon>
        <taxon>Ralstonia solanacearum species complex</taxon>
    </lineage>
</organism>
<dbReference type="GO" id="GO:0015627">
    <property type="term" value="C:type II protein secretion system complex"/>
    <property type="evidence" value="ECO:0007669"/>
    <property type="project" value="InterPro"/>
</dbReference>
<keyword evidence="1" id="KW-0488">Methylation</keyword>
<dbReference type="InterPro" id="IPR031982">
    <property type="entry name" value="PilE-like"/>
</dbReference>
<evidence type="ECO:0000313" key="6">
    <source>
        <dbReference type="EMBL" id="CUV62409.1"/>
    </source>
</evidence>
<dbReference type="SUPFAM" id="SSF54523">
    <property type="entry name" value="Pili subunits"/>
    <property type="match status" value="1"/>
</dbReference>
<evidence type="ECO:0000256" key="1">
    <source>
        <dbReference type="ARBA" id="ARBA00022481"/>
    </source>
</evidence>
<dbReference type="GO" id="GO:0043683">
    <property type="term" value="P:type IV pilus assembly"/>
    <property type="evidence" value="ECO:0007669"/>
    <property type="project" value="InterPro"/>
</dbReference>
<dbReference type="EMBL" id="LN899822">
    <property type="protein sequence ID" value="CUV62409.1"/>
    <property type="molecule type" value="Genomic_DNA"/>
</dbReference>
<proteinExistence type="predicted"/>
<evidence type="ECO:0000313" key="3">
    <source>
        <dbReference type="EMBL" id="CUV24682.1"/>
    </source>
</evidence>
<dbReference type="Pfam" id="PF07963">
    <property type="entry name" value="N_methyl"/>
    <property type="match status" value="1"/>
</dbReference>
<dbReference type="Pfam" id="PF16732">
    <property type="entry name" value="ComP_DUS"/>
    <property type="match status" value="1"/>
</dbReference>
<evidence type="ECO:0000313" key="4">
    <source>
        <dbReference type="EMBL" id="CUV33654.1"/>
    </source>
</evidence>
<protein>
    <submittedName>
        <fullName evidence="3">Type IV pilus biogenesis protein PilE</fullName>
    </submittedName>
</protein>
<accession>A0A0S4UR15</accession>
<dbReference type="EMBL" id="LN899823">
    <property type="protein sequence ID" value="CUV24682.1"/>
    <property type="molecule type" value="Genomic_DNA"/>
</dbReference>
<dbReference type="PROSITE" id="PS00409">
    <property type="entry name" value="PROKAR_NTER_METHYL"/>
    <property type="match status" value="1"/>
</dbReference>
<dbReference type="InterPro" id="IPR045584">
    <property type="entry name" value="Pilin-like"/>
</dbReference>
<dbReference type="AlphaFoldDB" id="A0A0S4UR15"/>
<keyword evidence="2" id="KW-1133">Transmembrane helix</keyword>
<gene>
    <name evidence="3" type="primary">pilE</name>
    <name evidence="6" type="ORF">RD1301_v1_2310008</name>
    <name evidence="3" type="ORF">RUN1744_v1_690058</name>
    <name evidence="4" type="ORF">TD1301_v1_520009</name>
    <name evidence="5" type="ORF">TF3108_v1_1250058</name>
</gene>
<keyword evidence="2" id="KW-0472">Membrane</keyword>
<dbReference type="GO" id="GO:0015628">
    <property type="term" value="P:protein secretion by the type II secretion system"/>
    <property type="evidence" value="ECO:0007669"/>
    <property type="project" value="InterPro"/>
</dbReference>
<dbReference type="EMBL" id="LN899825">
    <property type="protein sequence ID" value="CUV33654.1"/>
    <property type="molecule type" value="Genomic_DNA"/>
</dbReference>
<name>A0A0S4UR15_RALSL</name>